<dbReference type="OrthoDB" id="538336at2759"/>
<protein>
    <submittedName>
        <fullName evidence="1">Uncharacterized protein</fullName>
    </submittedName>
</protein>
<dbReference type="SUPFAM" id="SSF47203">
    <property type="entry name" value="Acyl-CoA dehydrogenase C-terminal domain-like"/>
    <property type="match status" value="1"/>
</dbReference>
<dbReference type="SUPFAM" id="SSF56645">
    <property type="entry name" value="Acyl-CoA dehydrogenase NM domain-like"/>
    <property type="match status" value="1"/>
</dbReference>
<evidence type="ECO:0000313" key="2">
    <source>
        <dbReference type="Proteomes" id="UP000799324"/>
    </source>
</evidence>
<name>A0A6A6SLZ8_9PLEO</name>
<gene>
    <name evidence="1" type="ORF">K491DRAFT_741882</name>
</gene>
<dbReference type="GO" id="GO:0005504">
    <property type="term" value="F:fatty acid binding"/>
    <property type="evidence" value="ECO:0007669"/>
    <property type="project" value="TreeGrafter"/>
</dbReference>
<dbReference type="InterPro" id="IPR036250">
    <property type="entry name" value="AcylCo_DH-like_C"/>
</dbReference>
<dbReference type="GO" id="GO:0033540">
    <property type="term" value="P:fatty acid beta-oxidation using acyl-CoA oxidase"/>
    <property type="evidence" value="ECO:0007669"/>
    <property type="project" value="TreeGrafter"/>
</dbReference>
<dbReference type="GO" id="GO:0005777">
    <property type="term" value="C:peroxisome"/>
    <property type="evidence" value="ECO:0007669"/>
    <property type="project" value="InterPro"/>
</dbReference>
<dbReference type="PANTHER" id="PTHR10909:SF382">
    <property type="entry name" value="ACYL-COENZYME A OXIDASE"/>
    <property type="match status" value="1"/>
</dbReference>
<dbReference type="InterPro" id="IPR009100">
    <property type="entry name" value="AcylCoA_DH/oxidase_NM_dom_sf"/>
</dbReference>
<reference evidence="1" key="1">
    <citation type="journal article" date="2020" name="Stud. Mycol.">
        <title>101 Dothideomycetes genomes: a test case for predicting lifestyles and emergence of pathogens.</title>
        <authorList>
            <person name="Haridas S."/>
            <person name="Albert R."/>
            <person name="Binder M."/>
            <person name="Bloem J."/>
            <person name="Labutti K."/>
            <person name="Salamov A."/>
            <person name="Andreopoulos B."/>
            <person name="Baker S."/>
            <person name="Barry K."/>
            <person name="Bills G."/>
            <person name="Bluhm B."/>
            <person name="Cannon C."/>
            <person name="Castanera R."/>
            <person name="Culley D."/>
            <person name="Daum C."/>
            <person name="Ezra D."/>
            <person name="Gonzalez J."/>
            <person name="Henrissat B."/>
            <person name="Kuo A."/>
            <person name="Liang C."/>
            <person name="Lipzen A."/>
            <person name="Lutzoni F."/>
            <person name="Magnuson J."/>
            <person name="Mondo S."/>
            <person name="Nolan M."/>
            <person name="Ohm R."/>
            <person name="Pangilinan J."/>
            <person name="Park H.-J."/>
            <person name="Ramirez L."/>
            <person name="Alfaro M."/>
            <person name="Sun H."/>
            <person name="Tritt A."/>
            <person name="Yoshinaga Y."/>
            <person name="Zwiers L.-H."/>
            <person name="Turgeon B."/>
            <person name="Goodwin S."/>
            <person name="Spatafora J."/>
            <person name="Crous P."/>
            <person name="Grigoriev I."/>
        </authorList>
    </citation>
    <scope>NUCLEOTIDE SEQUENCE</scope>
    <source>
        <strain evidence="1">CBS 122681</strain>
    </source>
</reference>
<dbReference type="Gene3D" id="1.20.140.10">
    <property type="entry name" value="Butyryl-CoA Dehydrogenase, subunit A, domain 3"/>
    <property type="match status" value="1"/>
</dbReference>
<dbReference type="GO" id="GO:0071949">
    <property type="term" value="F:FAD binding"/>
    <property type="evidence" value="ECO:0007669"/>
    <property type="project" value="InterPro"/>
</dbReference>
<dbReference type="AlphaFoldDB" id="A0A6A6SLZ8"/>
<evidence type="ECO:0000313" key="1">
    <source>
        <dbReference type="EMBL" id="KAF2647194.1"/>
    </source>
</evidence>
<organism evidence="1 2">
    <name type="scientific">Lophiostoma macrostomum CBS 122681</name>
    <dbReference type="NCBI Taxonomy" id="1314788"/>
    <lineage>
        <taxon>Eukaryota</taxon>
        <taxon>Fungi</taxon>
        <taxon>Dikarya</taxon>
        <taxon>Ascomycota</taxon>
        <taxon>Pezizomycotina</taxon>
        <taxon>Dothideomycetes</taxon>
        <taxon>Pleosporomycetidae</taxon>
        <taxon>Pleosporales</taxon>
        <taxon>Lophiostomataceae</taxon>
        <taxon>Lophiostoma</taxon>
    </lineage>
</organism>
<dbReference type="PANTHER" id="PTHR10909">
    <property type="entry name" value="ELECTRON TRANSPORT OXIDOREDUCTASE"/>
    <property type="match status" value="1"/>
</dbReference>
<sequence>MPPSSPYSGMVRTAVVFARLMVAGKDHGIRPFIVPLNDPSGAMCAGVSCTLFPARPGAKAIDHSLTSFCHVPLPAAALLGDLNCSLKDERKNFLRAIHRVSVGTLCLSTSNATVLRVSACVAGRYSIQRRVGAPKSVPILSFSTQYSPIAQILAHSIVFDNWAIDSTKVFVENVGKPDIQNLIGGIFKATVISYTQKVLSDLVDRCGWQGLYVHNQISELWLAEKGNSIAEGDFLVLCIRLASEVLLGRYAPPKARNPQCLLARHEAGVWDEARQTSASLKGGHRGKEFNSRILPLALSLVQATGHRMAYEAAKHVMAHGNDQGLGMTPQVLALYESTCMMEDQSWYVENGIMSRQELLHRNVDATNTLLPLLEGMIKDPAVDAFVSAPMVDQDRLACFFSSLISFQGQRTKAGLR</sequence>
<proteinExistence type="predicted"/>
<dbReference type="GO" id="GO:0003997">
    <property type="term" value="F:acyl-CoA oxidase activity"/>
    <property type="evidence" value="ECO:0007669"/>
    <property type="project" value="InterPro"/>
</dbReference>
<dbReference type="Proteomes" id="UP000799324">
    <property type="component" value="Unassembled WGS sequence"/>
</dbReference>
<keyword evidence="2" id="KW-1185">Reference proteome</keyword>
<dbReference type="EMBL" id="MU004663">
    <property type="protein sequence ID" value="KAF2647194.1"/>
    <property type="molecule type" value="Genomic_DNA"/>
</dbReference>
<dbReference type="GO" id="GO:0055088">
    <property type="term" value="P:lipid homeostasis"/>
    <property type="evidence" value="ECO:0007669"/>
    <property type="project" value="TreeGrafter"/>
</dbReference>
<accession>A0A6A6SLZ8</accession>
<dbReference type="InterPro" id="IPR046373">
    <property type="entry name" value="Acyl-CoA_Oxase/DH_mid-dom_sf"/>
</dbReference>
<dbReference type="Gene3D" id="2.40.110.10">
    <property type="entry name" value="Butyryl-CoA Dehydrogenase, subunit A, domain 2"/>
    <property type="match status" value="1"/>
</dbReference>
<dbReference type="InterPro" id="IPR012258">
    <property type="entry name" value="Acyl-CoA_oxidase"/>
</dbReference>